<keyword evidence="2" id="KW-1185">Reference proteome</keyword>
<organism evidence="1 2">
    <name type="scientific">Climacteris rufus</name>
    <name type="common">rufous treecreeper</name>
    <dbReference type="NCBI Taxonomy" id="47695"/>
    <lineage>
        <taxon>Eukaryota</taxon>
        <taxon>Metazoa</taxon>
        <taxon>Chordata</taxon>
        <taxon>Craniata</taxon>
        <taxon>Vertebrata</taxon>
        <taxon>Euteleostomi</taxon>
        <taxon>Archelosauria</taxon>
        <taxon>Archosauria</taxon>
        <taxon>Dinosauria</taxon>
        <taxon>Saurischia</taxon>
        <taxon>Theropoda</taxon>
        <taxon>Coelurosauria</taxon>
        <taxon>Aves</taxon>
        <taxon>Neognathae</taxon>
        <taxon>Neoaves</taxon>
        <taxon>Telluraves</taxon>
        <taxon>Australaves</taxon>
        <taxon>Passeriformes</taxon>
        <taxon>Climacteridae</taxon>
        <taxon>Climacteris</taxon>
    </lineage>
</organism>
<feature type="non-terminal residue" evidence="1">
    <location>
        <position position="1"/>
    </location>
</feature>
<dbReference type="Gene3D" id="2.30.30.40">
    <property type="entry name" value="SH3 Domains"/>
    <property type="match status" value="1"/>
</dbReference>
<dbReference type="OrthoDB" id="6627676at2759"/>
<evidence type="ECO:0000313" key="2">
    <source>
        <dbReference type="Proteomes" id="UP000580879"/>
    </source>
</evidence>
<dbReference type="EMBL" id="VZRZ01003757">
    <property type="protein sequence ID" value="NWW75160.1"/>
    <property type="molecule type" value="Genomic_DNA"/>
</dbReference>
<evidence type="ECO:0000313" key="1">
    <source>
        <dbReference type="EMBL" id="NWW75160.1"/>
    </source>
</evidence>
<dbReference type="PANTHER" id="PTHR47146:SF1">
    <property type="entry name" value="OTORAPLIN"/>
    <property type="match status" value="1"/>
</dbReference>
<protein>
    <submittedName>
        <fullName evidence="1">OTOR protein</fullName>
    </submittedName>
</protein>
<dbReference type="InterPro" id="IPR042801">
    <property type="entry name" value="OTOR"/>
</dbReference>
<dbReference type="GO" id="GO:0001502">
    <property type="term" value="P:cartilage condensation"/>
    <property type="evidence" value="ECO:0007669"/>
    <property type="project" value="TreeGrafter"/>
</dbReference>
<gene>
    <name evidence="1" type="primary">Otor</name>
    <name evidence="1" type="ORF">CLIRUF_R13294</name>
</gene>
<reference evidence="1 2" key="1">
    <citation type="submission" date="2019-09" db="EMBL/GenBank/DDBJ databases">
        <title>Bird 10,000 Genomes (B10K) Project - Family phase.</title>
        <authorList>
            <person name="Zhang G."/>
        </authorList>
    </citation>
    <scope>NUCLEOTIDE SEQUENCE [LARGE SCALE GENOMIC DNA]</scope>
    <source>
        <strain evidence="1">B10K-DU-029-53</strain>
    </source>
</reference>
<dbReference type="Proteomes" id="UP000580879">
    <property type="component" value="Unassembled WGS sequence"/>
</dbReference>
<sequence>LLNRIAASRCHIRLMRPLGTGIFKEKLASKKLCTDDDCVCKHHFPCRAEEDHDASDRRFINIKKLIYVYSKLMEELLVSNYTSPCLKVYGKQYEDHLGKVGYFPRSLVSEKHVYQEANKTVPTMVRNLQKP</sequence>
<dbReference type="PANTHER" id="PTHR47146">
    <property type="entry name" value="OTORAPLIN"/>
    <property type="match status" value="1"/>
</dbReference>
<feature type="non-terminal residue" evidence="1">
    <location>
        <position position="131"/>
    </location>
</feature>
<name>A0A7K6QN43_9PASS</name>
<comment type="caution">
    <text evidence="1">The sequence shown here is derived from an EMBL/GenBank/DDBJ whole genome shotgun (WGS) entry which is preliminary data.</text>
</comment>
<dbReference type="AlphaFoldDB" id="A0A7K6QN43"/>
<accession>A0A7K6QN43</accession>
<proteinExistence type="predicted"/>